<sequence>MLGKTVTVIGAGPAGALAALTLKKHGLSPALYENRGGSPTPADLPVKPFWDVGGSVNLHGNGLRALERLGLLDQFLANSGGFASKLVFMLMDGSDPIFRNQKASRAGEYPPIQILRNTYHRVLMSEVEKAEIPVFLGKKLVVATQTEFNVTATFADGTSVTSDFLVGADGINSTVRTSIFPEAKHPIRAGAGFVGVFELGFTPGSNVPPLGFDNPVGVYGDPLSGNSLYTVHCPEDNAGAFVLMQMRQPEDEEDPDWLPYEDLPKEANRLADNVAEWGAPPSVTNAVRYAKRITPIHMFDLPDMKALHKGRVLLVGDSGHGTFPTQGQGLCQAIEDCAVLHNLLVAFPDFANGAYPDVFRLYDEIRLPRVHFIAESSRAVMTHMHASSRVKMRLGRFIFRLILGVRNTFGLNDAILAYNCEDDVSKALERYRRERAPASK</sequence>
<keyword evidence="8" id="KW-1185">Reference proteome</keyword>
<dbReference type="InterPro" id="IPR002938">
    <property type="entry name" value="FAD-bd"/>
</dbReference>
<keyword evidence="2" id="KW-0285">Flavoprotein</keyword>
<keyword evidence="5" id="KW-0503">Monooxygenase</keyword>
<evidence type="ECO:0000256" key="2">
    <source>
        <dbReference type="ARBA" id="ARBA00022630"/>
    </source>
</evidence>
<dbReference type="InterPro" id="IPR050493">
    <property type="entry name" value="FAD-dep_Monooxygenase_BioMet"/>
</dbReference>
<evidence type="ECO:0000256" key="1">
    <source>
        <dbReference type="ARBA" id="ARBA00007992"/>
    </source>
</evidence>
<dbReference type="GO" id="GO:0071949">
    <property type="term" value="F:FAD binding"/>
    <property type="evidence" value="ECO:0007669"/>
    <property type="project" value="InterPro"/>
</dbReference>
<dbReference type="Gene3D" id="3.50.50.60">
    <property type="entry name" value="FAD/NAD(P)-binding domain"/>
    <property type="match status" value="1"/>
</dbReference>
<dbReference type="PANTHER" id="PTHR13789:SF309">
    <property type="entry name" value="PUTATIVE (AFU_ORTHOLOGUE AFUA_6G14510)-RELATED"/>
    <property type="match status" value="1"/>
</dbReference>
<evidence type="ECO:0000256" key="5">
    <source>
        <dbReference type="ARBA" id="ARBA00023033"/>
    </source>
</evidence>
<dbReference type="Pfam" id="PF01494">
    <property type="entry name" value="FAD_binding_3"/>
    <property type="match status" value="1"/>
</dbReference>
<evidence type="ECO:0000259" key="6">
    <source>
        <dbReference type="Pfam" id="PF01494"/>
    </source>
</evidence>
<evidence type="ECO:0000256" key="3">
    <source>
        <dbReference type="ARBA" id="ARBA00022827"/>
    </source>
</evidence>
<keyword evidence="3" id="KW-0274">FAD</keyword>
<dbReference type="OrthoDB" id="1716816at2759"/>
<dbReference type="Proteomes" id="UP000070544">
    <property type="component" value="Unassembled WGS sequence"/>
</dbReference>
<name>A0A139A2X0_GONPJ</name>
<keyword evidence="4" id="KW-0560">Oxidoreductase</keyword>
<dbReference type="SUPFAM" id="SSF51905">
    <property type="entry name" value="FAD/NAD(P)-binding domain"/>
    <property type="match status" value="1"/>
</dbReference>
<gene>
    <name evidence="7" type="ORF">M427DRAFT_158584</name>
</gene>
<dbReference type="EMBL" id="KQ965809">
    <property type="protein sequence ID" value="KXS11136.1"/>
    <property type="molecule type" value="Genomic_DNA"/>
</dbReference>
<dbReference type="STRING" id="1344416.A0A139A2X0"/>
<feature type="domain" description="FAD-binding" evidence="6">
    <location>
        <begin position="5"/>
        <end position="371"/>
    </location>
</feature>
<dbReference type="PRINTS" id="PR00420">
    <property type="entry name" value="RNGMNOXGNASE"/>
</dbReference>
<dbReference type="GO" id="GO:0004497">
    <property type="term" value="F:monooxygenase activity"/>
    <property type="evidence" value="ECO:0007669"/>
    <property type="project" value="UniProtKB-KW"/>
</dbReference>
<dbReference type="AlphaFoldDB" id="A0A139A2X0"/>
<reference evidence="7 8" key="1">
    <citation type="journal article" date="2015" name="Genome Biol. Evol.">
        <title>Phylogenomic analyses indicate that early fungi evolved digesting cell walls of algal ancestors of land plants.</title>
        <authorList>
            <person name="Chang Y."/>
            <person name="Wang S."/>
            <person name="Sekimoto S."/>
            <person name="Aerts A.L."/>
            <person name="Choi C."/>
            <person name="Clum A."/>
            <person name="LaButti K.M."/>
            <person name="Lindquist E.A."/>
            <person name="Yee Ngan C."/>
            <person name="Ohm R.A."/>
            <person name="Salamov A.A."/>
            <person name="Grigoriev I.V."/>
            <person name="Spatafora J.W."/>
            <person name="Berbee M.L."/>
        </authorList>
    </citation>
    <scope>NUCLEOTIDE SEQUENCE [LARGE SCALE GENOMIC DNA]</scope>
    <source>
        <strain evidence="7 8">JEL478</strain>
    </source>
</reference>
<proteinExistence type="inferred from homology"/>
<evidence type="ECO:0000256" key="4">
    <source>
        <dbReference type="ARBA" id="ARBA00023002"/>
    </source>
</evidence>
<organism evidence="7 8">
    <name type="scientific">Gonapodya prolifera (strain JEL478)</name>
    <name type="common">Monoblepharis prolifera</name>
    <dbReference type="NCBI Taxonomy" id="1344416"/>
    <lineage>
        <taxon>Eukaryota</taxon>
        <taxon>Fungi</taxon>
        <taxon>Fungi incertae sedis</taxon>
        <taxon>Chytridiomycota</taxon>
        <taxon>Chytridiomycota incertae sedis</taxon>
        <taxon>Monoblepharidomycetes</taxon>
        <taxon>Monoblepharidales</taxon>
        <taxon>Gonapodyaceae</taxon>
        <taxon>Gonapodya</taxon>
    </lineage>
</organism>
<evidence type="ECO:0000313" key="8">
    <source>
        <dbReference type="Proteomes" id="UP000070544"/>
    </source>
</evidence>
<protein>
    <submittedName>
        <fullName evidence="7">FAD/NAD(P)-binding domain-containing protein</fullName>
    </submittedName>
</protein>
<evidence type="ECO:0000313" key="7">
    <source>
        <dbReference type="EMBL" id="KXS11136.1"/>
    </source>
</evidence>
<dbReference type="PANTHER" id="PTHR13789">
    <property type="entry name" value="MONOOXYGENASE"/>
    <property type="match status" value="1"/>
</dbReference>
<comment type="similarity">
    <text evidence="1">Belongs to the paxM FAD-dependent monooxygenase family.</text>
</comment>
<dbReference type="InterPro" id="IPR036188">
    <property type="entry name" value="FAD/NAD-bd_sf"/>
</dbReference>
<accession>A0A139A2X0</accession>